<keyword evidence="2" id="KW-1185">Reference proteome</keyword>
<dbReference type="EMBL" id="KZ393486">
    <property type="protein sequence ID" value="PIO54693.1"/>
    <property type="molecule type" value="Genomic_DNA"/>
</dbReference>
<dbReference type="InterPro" id="IPR021010">
    <property type="entry name" value="Cytosolic_motility_protein"/>
</dbReference>
<feature type="non-terminal residue" evidence="1">
    <location>
        <position position="100"/>
    </location>
</feature>
<dbReference type="PANTHER" id="PTHR31578">
    <property type="entry name" value="PROTEIN CBG21223-RELATED"/>
    <property type="match status" value="1"/>
</dbReference>
<dbReference type="PANTHER" id="PTHR31578:SF3">
    <property type="entry name" value="NEMATODE SPECIFIC PEPTIDE FAMILY"/>
    <property type="match status" value="1"/>
</dbReference>
<accession>A0A2G9T9P2</accession>
<evidence type="ECO:0000313" key="2">
    <source>
        <dbReference type="Proteomes" id="UP000230423"/>
    </source>
</evidence>
<dbReference type="Pfam" id="PF12150">
    <property type="entry name" value="MFP2b"/>
    <property type="match status" value="1"/>
</dbReference>
<dbReference type="OrthoDB" id="5772941at2759"/>
<proteinExistence type="predicted"/>
<dbReference type="AlphaFoldDB" id="A0A2G9T9P2"/>
<reference evidence="1 2" key="1">
    <citation type="submission" date="2015-09" db="EMBL/GenBank/DDBJ databases">
        <title>Draft genome of the parasitic nematode Teladorsagia circumcincta isolate WARC Sus (inbred).</title>
        <authorList>
            <person name="Mitreva M."/>
        </authorList>
    </citation>
    <scope>NUCLEOTIDE SEQUENCE [LARGE SCALE GENOMIC DNA]</scope>
    <source>
        <strain evidence="1 2">S</strain>
    </source>
</reference>
<dbReference type="SUPFAM" id="SSF141739">
    <property type="entry name" value="MFPT repeat-like"/>
    <property type="match status" value="1"/>
</dbReference>
<protein>
    <submittedName>
        <fullName evidence="1">Uncharacterized protein</fullName>
    </submittedName>
</protein>
<name>A0A2G9T9P2_TELCI</name>
<sequence length="100" mass="11065">MKRELKTAADVPKYQYVALWYKHGEPVFGRAYPGKDGKMGLEYKWMTLADGRADEAKKWEPVHVGTAAPAVCVDDDGVEVLGCMNLTNETASIGFQGKQK</sequence>
<dbReference type="Proteomes" id="UP000230423">
    <property type="component" value="Unassembled WGS sequence"/>
</dbReference>
<organism evidence="1 2">
    <name type="scientific">Teladorsagia circumcincta</name>
    <name type="common">Brown stomach worm</name>
    <name type="synonym">Ostertagia circumcincta</name>
    <dbReference type="NCBI Taxonomy" id="45464"/>
    <lineage>
        <taxon>Eukaryota</taxon>
        <taxon>Metazoa</taxon>
        <taxon>Ecdysozoa</taxon>
        <taxon>Nematoda</taxon>
        <taxon>Chromadorea</taxon>
        <taxon>Rhabditida</taxon>
        <taxon>Rhabditina</taxon>
        <taxon>Rhabditomorpha</taxon>
        <taxon>Strongyloidea</taxon>
        <taxon>Trichostrongylidae</taxon>
        <taxon>Teladorsagia</taxon>
    </lineage>
</organism>
<evidence type="ECO:0000313" key="1">
    <source>
        <dbReference type="EMBL" id="PIO54693.1"/>
    </source>
</evidence>
<gene>
    <name evidence="1" type="ORF">TELCIR_23937</name>
</gene>